<dbReference type="GO" id="GO:0008270">
    <property type="term" value="F:zinc ion binding"/>
    <property type="evidence" value="ECO:0007669"/>
    <property type="project" value="UniProtKB-KW"/>
</dbReference>
<keyword evidence="13" id="KW-0234">DNA repair</keyword>
<dbReference type="GO" id="GO:0004518">
    <property type="term" value="F:nuclease activity"/>
    <property type="evidence" value="ECO:0007669"/>
    <property type="project" value="UniProtKB-KW"/>
</dbReference>
<dbReference type="InterPro" id="IPR027417">
    <property type="entry name" value="P-loop_NTPase"/>
</dbReference>
<evidence type="ECO:0000256" key="2">
    <source>
        <dbReference type="ARBA" id="ARBA00022490"/>
    </source>
</evidence>
<dbReference type="RefSeq" id="WP_146369884.1">
    <property type="nucleotide sequence ID" value="NZ_SJPP01000001.1"/>
</dbReference>
<gene>
    <name evidence="18" type="primary">uvrA_2</name>
    <name evidence="18" type="ORF">CA54_12330</name>
</gene>
<dbReference type="GO" id="GO:0006289">
    <property type="term" value="P:nucleotide-excision repair"/>
    <property type="evidence" value="ECO:0007669"/>
    <property type="project" value="InterPro"/>
</dbReference>
<dbReference type="PANTHER" id="PTHR43152">
    <property type="entry name" value="UVRABC SYSTEM PROTEIN A"/>
    <property type="match status" value="1"/>
</dbReference>
<reference evidence="18 19" key="1">
    <citation type="submission" date="2019-02" db="EMBL/GenBank/DDBJ databases">
        <title>Deep-cultivation of Planctomycetes and their phenomic and genomic characterization uncovers novel biology.</title>
        <authorList>
            <person name="Wiegand S."/>
            <person name="Jogler M."/>
            <person name="Boedeker C."/>
            <person name="Pinto D."/>
            <person name="Vollmers J."/>
            <person name="Rivas-Marin E."/>
            <person name="Kohn T."/>
            <person name="Peeters S.H."/>
            <person name="Heuer A."/>
            <person name="Rast P."/>
            <person name="Oberbeckmann S."/>
            <person name="Bunk B."/>
            <person name="Jeske O."/>
            <person name="Meyerdierks A."/>
            <person name="Storesund J.E."/>
            <person name="Kallscheuer N."/>
            <person name="Luecker S."/>
            <person name="Lage O.M."/>
            <person name="Pohl T."/>
            <person name="Merkel B.J."/>
            <person name="Hornburger P."/>
            <person name="Mueller R.-W."/>
            <person name="Bruemmer F."/>
            <person name="Labrenz M."/>
            <person name="Spormann A.M."/>
            <person name="Op Den Camp H."/>
            <person name="Overmann J."/>
            <person name="Amann R."/>
            <person name="Jetten M.S.M."/>
            <person name="Mascher T."/>
            <person name="Medema M.H."/>
            <person name="Devos D.P."/>
            <person name="Kaster A.-K."/>
            <person name="Ovreas L."/>
            <person name="Rohde M."/>
            <person name="Galperin M.Y."/>
            <person name="Jogler C."/>
        </authorList>
    </citation>
    <scope>NUCLEOTIDE SEQUENCE [LARGE SCALE GENOMIC DNA]</scope>
    <source>
        <strain evidence="18 19">CA54</strain>
    </source>
</reference>
<keyword evidence="6" id="KW-0227">DNA damage</keyword>
<keyword evidence="10" id="KW-0067">ATP-binding</keyword>
<keyword evidence="12" id="KW-0238">DNA-binding</keyword>
<evidence type="ECO:0000256" key="14">
    <source>
        <dbReference type="ARBA" id="ARBA00038000"/>
    </source>
</evidence>
<dbReference type="OrthoDB" id="9809851at2"/>
<keyword evidence="11" id="KW-0267">Excision nuclease</keyword>
<dbReference type="Gene3D" id="3.30.1490.20">
    <property type="entry name" value="ATP-grasp fold, A domain"/>
    <property type="match status" value="1"/>
</dbReference>
<dbReference type="Gene3D" id="1.20.1580.10">
    <property type="entry name" value="ABC transporter ATPase like domain"/>
    <property type="match status" value="3"/>
</dbReference>
<dbReference type="GO" id="GO:0005524">
    <property type="term" value="F:ATP binding"/>
    <property type="evidence" value="ECO:0007669"/>
    <property type="project" value="UniProtKB-KW"/>
</dbReference>
<evidence type="ECO:0000256" key="16">
    <source>
        <dbReference type="ARBA" id="ARBA00042156"/>
    </source>
</evidence>
<evidence type="ECO:0000259" key="17">
    <source>
        <dbReference type="PROSITE" id="PS50893"/>
    </source>
</evidence>
<dbReference type="Gene3D" id="1.10.8.280">
    <property type="entry name" value="ABC transporter ATPase domain-like"/>
    <property type="match status" value="1"/>
</dbReference>
<dbReference type="Proteomes" id="UP000320735">
    <property type="component" value="Unassembled WGS sequence"/>
</dbReference>
<protein>
    <recommendedName>
        <fullName evidence="15">UvrABC system protein A</fullName>
    </recommendedName>
    <alternativeName>
        <fullName evidence="16">Excinuclease ABC subunit A</fullName>
    </alternativeName>
</protein>
<evidence type="ECO:0000256" key="3">
    <source>
        <dbReference type="ARBA" id="ARBA00022723"/>
    </source>
</evidence>
<dbReference type="Pfam" id="PF17760">
    <property type="entry name" value="UvrA_inter"/>
    <property type="match status" value="1"/>
</dbReference>
<dbReference type="EMBL" id="SJPP01000001">
    <property type="protein sequence ID" value="TWU12409.1"/>
    <property type="molecule type" value="Genomic_DNA"/>
</dbReference>
<evidence type="ECO:0000256" key="12">
    <source>
        <dbReference type="ARBA" id="ARBA00023125"/>
    </source>
</evidence>
<keyword evidence="19" id="KW-1185">Reference proteome</keyword>
<evidence type="ECO:0000256" key="13">
    <source>
        <dbReference type="ARBA" id="ARBA00023204"/>
    </source>
</evidence>
<keyword evidence="5" id="KW-0547">Nucleotide-binding</keyword>
<dbReference type="PROSITE" id="PS50893">
    <property type="entry name" value="ABC_TRANSPORTER_2"/>
    <property type="match status" value="1"/>
</dbReference>
<evidence type="ECO:0000256" key="4">
    <source>
        <dbReference type="ARBA" id="ARBA00022737"/>
    </source>
</evidence>
<comment type="similarity">
    <text evidence="14">Belongs to the ABC transporter superfamily. UvrA family.</text>
</comment>
<dbReference type="AlphaFoldDB" id="A0A5C6BMT0"/>
<evidence type="ECO:0000256" key="7">
    <source>
        <dbReference type="ARBA" id="ARBA00022769"/>
    </source>
</evidence>
<dbReference type="Gene3D" id="3.40.50.300">
    <property type="entry name" value="P-loop containing nucleotide triphosphate hydrolases"/>
    <property type="match status" value="3"/>
</dbReference>
<evidence type="ECO:0000256" key="9">
    <source>
        <dbReference type="ARBA" id="ARBA00022833"/>
    </source>
</evidence>
<proteinExistence type="inferred from homology"/>
<evidence type="ECO:0000313" key="19">
    <source>
        <dbReference type="Proteomes" id="UP000320735"/>
    </source>
</evidence>
<evidence type="ECO:0000256" key="8">
    <source>
        <dbReference type="ARBA" id="ARBA00022771"/>
    </source>
</evidence>
<evidence type="ECO:0000256" key="5">
    <source>
        <dbReference type="ARBA" id="ARBA00022741"/>
    </source>
</evidence>
<sequence>MNEQPPTTTAPPQATRAIELRGVRVHNLRGIDIDIPLKQLVVITGVSGSGKSSLAFDTLYAEGQRRYIESFSAYARQFLDRLDKPDADRIDHIPPAIAIRQSSRSRSGRSTVATATEVYDFLRLLYAKIGRLYCPDCSVPVQRHSTAYICQQVESLPPKTRFQVCFPVIAEGSESFDATIAGLLEAGFTRCITAGQTVNLSDHPVGLAEPSADALIVVDRLSAGTASTARLADSIETAMQLGAGQCVLLIAADADADSTSSIAVDGKHWQRCAFSNGLRCEECGREFESPQPSTFSFNSPLGACPQCQGFGSVSAISWEKLVPNPTLTLQQGAIACWTTPAYEHEWHELLALASDYDIPVDIPFADLTDDQVQRIHDGVPERNFGGMVGFFRWLERRKYKTSVAVFLNRWRSYEPCPACRGARLNPTALAVQIGEKNIAQFCAQTVGQAGKWLDEVPGKTSFDASGAAVAETIFVQLRARLRYLNDVGLHYLTLNRVMRTLSGGEAQRVALTAALGSSLVNALYVLDEPTAGLHPRDTERLIDAIGQLQRAGNSVVVVEHDEAFMRAAEQLIDIGPAAGRNGGQLVFQGPPEEIVAVEDSVTGGFLSGRKTVANVSQKRHPQGTINLRNAHLHNLKHIDVDFPLGMLCVVTGVSGSGKSTLVQQTLYPAICRALGQASATVPRCDDISGIEAIDEVIQVDQNPVGRSSRSNPVTYLKAFDEIRKSFAATAEAKVRNFTASHFSFNSAQGGRCPKCQGAGAVEIDMQFLPDVTMTCPDCRGTRFRREILGVKYRGRSIAEVLNMTVGEAFAFFRGKRKLQKQLMFLRDVGLDYLPLGQPANTLSGGESQRLKLAAHLSSGTKTRTLFLLDEPTTGLHAADIVKLLGCFEALLDAGHSLIVVEHNLDVIRAADHLIDLGPDAGDGGGEVVAKGPPAEVAGVATSLTGRYLSK</sequence>
<dbReference type="GO" id="GO:0009380">
    <property type="term" value="C:excinuclease repair complex"/>
    <property type="evidence" value="ECO:0007669"/>
    <property type="project" value="InterPro"/>
</dbReference>
<evidence type="ECO:0000313" key="18">
    <source>
        <dbReference type="EMBL" id="TWU12409.1"/>
    </source>
</evidence>
<evidence type="ECO:0000256" key="10">
    <source>
        <dbReference type="ARBA" id="ARBA00022840"/>
    </source>
</evidence>
<dbReference type="GO" id="GO:0005737">
    <property type="term" value="C:cytoplasm"/>
    <property type="evidence" value="ECO:0007669"/>
    <property type="project" value="UniProtKB-SubCell"/>
</dbReference>
<dbReference type="NCBIfam" id="TIGR00630">
    <property type="entry name" value="uvra"/>
    <property type="match status" value="1"/>
</dbReference>
<dbReference type="Pfam" id="PF17755">
    <property type="entry name" value="UvrA_DNA-bind"/>
    <property type="match status" value="1"/>
</dbReference>
<evidence type="ECO:0000256" key="15">
    <source>
        <dbReference type="ARBA" id="ARBA00039316"/>
    </source>
</evidence>
<dbReference type="InterPro" id="IPR041552">
    <property type="entry name" value="UvrA_DNA-bd"/>
</dbReference>
<keyword evidence="7" id="KW-0228">DNA excision</keyword>
<keyword evidence="9" id="KW-0862">Zinc</keyword>
<dbReference type="InterPro" id="IPR003439">
    <property type="entry name" value="ABC_transporter-like_ATP-bd"/>
</dbReference>
<keyword evidence="8" id="KW-0863">Zinc-finger</keyword>
<dbReference type="GO" id="GO:0003677">
    <property type="term" value="F:DNA binding"/>
    <property type="evidence" value="ECO:0007669"/>
    <property type="project" value="UniProtKB-KW"/>
</dbReference>
<feature type="domain" description="ABC transporter" evidence="17">
    <location>
        <begin position="610"/>
        <end position="943"/>
    </location>
</feature>
<evidence type="ECO:0000256" key="1">
    <source>
        <dbReference type="ARBA" id="ARBA00004496"/>
    </source>
</evidence>
<name>A0A5C6BMT0_9PLAN</name>
<keyword evidence="2" id="KW-0963">Cytoplasm</keyword>
<dbReference type="SUPFAM" id="SSF52540">
    <property type="entry name" value="P-loop containing nucleoside triphosphate hydrolases"/>
    <property type="match status" value="2"/>
</dbReference>
<dbReference type="PANTHER" id="PTHR43152:SF3">
    <property type="entry name" value="UVRABC SYSTEM PROTEIN A"/>
    <property type="match status" value="1"/>
</dbReference>
<dbReference type="GO" id="GO:0016887">
    <property type="term" value="F:ATP hydrolysis activity"/>
    <property type="evidence" value="ECO:0007669"/>
    <property type="project" value="InterPro"/>
</dbReference>
<comment type="subcellular location">
    <subcellularLocation>
        <location evidence="1">Cytoplasm</location>
    </subcellularLocation>
</comment>
<keyword evidence="4" id="KW-0677">Repeat</keyword>
<keyword evidence="3" id="KW-0479">Metal-binding</keyword>
<organism evidence="18 19">
    <name type="scientific">Symmachiella macrocystis</name>
    <dbReference type="NCBI Taxonomy" id="2527985"/>
    <lineage>
        <taxon>Bacteria</taxon>
        <taxon>Pseudomonadati</taxon>
        <taxon>Planctomycetota</taxon>
        <taxon>Planctomycetia</taxon>
        <taxon>Planctomycetales</taxon>
        <taxon>Planctomycetaceae</taxon>
        <taxon>Symmachiella</taxon>
    </lineage>
</organism>
<evidence type="ECO:0000256" key="6">
    <source>
        <dbReference type="ARBA" id="ARBA00022763"/>
    </source>
</evidence>
<dbReference type="InterPro" id="IPR004602">
    <property type="entry name" value="UvrA"/>
</dbReference>
<accession>A0A5C6BMT0</accession>
<dbReference type="InterPro" id="IPR013815">
    <property type="entry name" value="ATP_grasp_subdomain_1"/>
</dbReference>
<comment type="caution">
    <text evidence="18">The sequence shown here is derived from an EMBL/GenBank/DDBJ whole genome shotgun (WGS) entry which is preliminary data.</text>
</comment>
<dbReference type="InterPro" id="IPR041102">
    <property type="entry name" value="UvrA_inter"/>
</dbReference>
<evidence type="ECO:0000256" key="11">
    <source>
        <dbReference type="ARBA" id="ARBA00022881"/>
    </source>
</evidence>